<dbReference type="AlphaFoldDB" id="A0A1G6GPZ1"/>
<reference evidence="2" key="1">
    <citation type="submission" date="2016-09" db="EMBL/GenBank/DDBJ databases">
        <authorList>
            <person name="Varghese N."/>
            <person name="Submissions S."/>
        </authorList>
    </citation>
    <scope>NUCLEOTIDE SEQUENCE [LARGE SCALE GENOMIC DNA]</scope>
    <source>
        <strain evidence="2">ANC 3699</strain>
    </source>
</reference>
<evidence type="ECO:0000313" key="1">
    <source>
        <dbReference type="EMBL" id="SDB84080.1"/>
    </source>
</evidence>
<name>A0A1G6GPZ1_9GAMM</name>
<keyword evidence="2" id="KW-1185">Reference proteome</keyword>
<gene>
    <name evidence="1" type="ORF">SAMN05421749_101265</name>
</gene>
<proteinExistence type="predicted"/>
<dbReference type="OrthoDB" id="9848678at2"/>
<dbReference type="RefSeq" id="WP_092614875.1">
    <property type="nucleotide sequence ID" value="NZ_FMYK01000001.1"/>
</dbReference>
<organism evidence="1 2">
    <name type="scientific">Acinetobacter marinus</name>
    <dbReference type="NCBI Taxonomy" id="281375"/>
    <lineage>
        <taxon>Bacteria</taxon>
        <taxon>Pseudomonadati</taxon>
        <taxon>Pseudomonadota</taxon>
        <taxon>Gammaproteobacteria</taxon>
        <taxon>Moraxellales</taxon>
        <taxon>Moraxellaceae</taxon>
        <taxon>Acinetobacter</taxon>
    </lineage>
</organism>
<accession>A0A1G6GPZ1</accession>
<protein>
    <submittedName>
        <fullName evidence="1">Uncharacterized protein</fullName>
    </submittedName>
</protein>
<evidence type="ECO:0000313" key="2">
    <source>
        <dbReference type="Proteomes" id="UP000242317"/>
    </source>
</evidence>
<dbReference type="EMBL" id="FMYK01000001">
    <property type="protein sequence ID" value="SDB84080.1"/>
    <property type="molecule type" value="Genomic_DNA"/>
</dbReference>
<dbReference type="Proteomes" id="UP000242317">
    <property type="component" value="Unassembled WGS sequence"/>
</dbReference>
<sequence length="90" mass="10576">MAVMDFTPVQELLGREVCFQDLAFEASFREYKSSFQNEEFMNQIYLDRFKFGKIKGCAVTLDNSEQLSFEILIDETFYSLNEVKMLFVSN</sequence>